<protein>
    <submittedName>
        <fullName evidence="2">Uncharacterized protein</fullName>
    </submittedName>
</protein>
<dbReference type="EMBL" id="BIFT01000001">
    <property type="protein sequence ID" value="GCE28801.1"/>
    <property type="molecule type" value="Genomic_DNA"/>
</dbReference>
<gene>
    <name evidence="2" type="ORF">KDA_42850</name>
</gene>
<feature type="compositionally biased region" description="Low complexity" evidence="1">
    <location>
        <begin position="24"/>
        <end position="36"/>
    </location>
</feature>
<proteinExistence type="predicted"/>
<feature type="region of interest" description="Disordered" evidence="1">
    <location>
        <begin position="1"/>
        <end position="65"/>
    </location>
</feature>
<organism evidence="2 3">
    <name type="scientific">Dictyobacter alpinus</name>
    <dbReference type="NCBI Taxonomy" id="2014873"/>
    <lineage>
        <taxon>Bacteria</taxon>
        <taxon>Bacillati</taxon>
        <taxon>Chloroflexota</taxon>
        <taxon>Ktedonobacteria</taxon>
        <taxon>Ktedonobacterales</taxon>
        <taxon>Dictyobacteraceae</taxon>
        <taxon>Dictyobacter</taxon>
    </lineage>
</organism>
<evidence type="ECO:0000313" key="3">
    <source>
        <dbReference type="Proteomes" id="UP000287171"/>
    </source>
</evidence>
<evidence type="ECO:0000256" key="1">
    <source>
        <dbReference type="SAM" id="MobiDB-lite"/>
    </source>
</evidence>
<dbReference type="RefSeq" id="WP_126628976.1">
    <property type="nucleotide sequence ID" value="NZ_BIFT01000001.1"/>
</dbReference>
<name>A0A402BBJ5_9CHLR</name>
<sequence length="80" mass="9226">MYPQYLPDESVSFTPADRVPPSLAPDADPVGDVGPDWLQYYQQDNDPSYPASWLGQDNPEASRRQRHQSLLAYGWEQEEW</sequence>
<accession>A0A402BBJ5</accession>
<dbReference type="AlphaFoldDB" id="A0A402BBJ5"/>
<reference evidence="3" key="1">
    <citation type="submission" date="2018-12" db="EMBL/GenBank/DDBJ databases">
        <title>Tengunoibacter tsumagoiensis gen. nov., sp. nov., Dictyobacter kobayashii sp. nov., D. alpinus sp. nov., and D. joshuensis sp. nov. and description of Dictyobacteraceae fam. nov. within the order Ktedonobacterales isolated from Tengu-no-mugimeshi.</title>
        <authorList>
            <person name="Wang C.M."/>
            <person name="Zheng Y."/>
            <person name="Sakai Y."/>
            <person name="Toyoda A."/>
            <person name="Minakuchi Y."/>
            <person name="Abe K."/>
            <person name="Yokota A."/>
            <person name="Yabe S."/>
        </authorList>
    </citation>
    <scope>NUCLEOTIDE SEQUENCE [LARGE SCALE GENOMIC DNA]</scope>
    <source>
        <strain evidence="3">Uno16</strain>
    </source>
</reference>
<comment type="caution">
    <text evidence="2">The sequence shown here is derived from an EMBL/GenBank/DDBJ whole genome shotgun (WGS) entry which is preliminary data.</text>
</comment>
<keyword evidence="3" id="KW-1185">Reference proteome</keyword>
<dbReference type="Proteomes" id="UP000287171">
    <property type="component" value="Unassembled WGS sequence"/>
</dbReference>
<evidence type="ECO:0000313" key="2">
    <source>
        <dbReference type="EMBL" id="GCE28801.1"/>
    </source>
</evidence>